<dbReference type="PANTHER" id="PTHR43852">
    <property type="entry name" value="NUCLEOTIDYLTRANSFERASE"/>
    <property type="match status" value="1"/>
</dbReference>
<accession>A0A0C1MVB0</accession>
<dbReference type="InterPro" id="IPR010235">
    <property type="entry name" value="HepT"/>
</dbReference>
<evidence type="ECO:0000313" key="3">
    <source>
        <dbReference type="Proteomes" id="UP000031258"/>
    </source>
</evidence>
<dbReference type="AlphaFoldDB" id="A0A0C1MVB0"/>
<dbReference type="STRING" id="86105.NF27_BK00380"/>
<dbReference type="PANTHER" id="PTHR43852:SF3">
    <property type="entry name" value="NUCLEOTIDYLTRANSFERASE"/>
    <property type="match status" value="1"/>
</dbReference>
<dbReference type="InterPro" id="IPR041633">
    <property type="entry name" value="Polbeta"/>
</dbReference>
<keyword evidence="2" id="KW-0808">Transferase</keyword>
<feature type="domain" description="Polymerase beta nucleotidyltransferase" evidence="1">
    <location>
        <begin position="16"/>
        <end position="97"/>
    </location>
</feature>
<dbReference type="GO" id="GO:0016740">
    <property type="term" value="F:transferase activity"/>
    <property type="evidence" value="ECO:0007669"/>
    <property type="project" value="UniProtKB-KW"/>
</dbReference>
<dbReference type="Gene3D" id="1.20.120.330">
    <property type="entry name" value="Nucleotidyltransferases domain 2"/>
    <property type="match status" value="1"/>
</dbReference>
<dbReference type="RefSeq" id="WP_161791746.1">
    <property type="nucleotide sequence ID" value="NZ_JSWE01000036.1"/>
</dbReference>
<keyword evidence="3" id="KW-1185">Reference proteome</keyword>
<dbReference type="PATRIC" id="fig|86105.3.peg.117"/>
<organism evidence="2 3">
    <name type="scientific">Candidatus Jidaibacter acanthamoebae</name>
    <dbReference type="NCBI Taxonomy" id="86105"/>
    <lineage>
        <taxon>Bacteria</taxon>
        <taxon>Pseudomonadati</taxon>
        <taxon>Pseudomonadota</taxon>
        <taxon>Alphaproteobacteria</taxon>
        <taxon>Rickettsiales</taxon>
        <taxon>Candidatus Midichloriaceae</taxon>
        <taxon>Candidatus Jidaibacter</taxon>
    </lineage>
</organism>
<dbReference type="NCBIfam" id="TIGR01987">
    <property type="entry name" value="HI0074"/>
    <property type="match status" value="1"/>
</dbReference>
<gene>
    <name evidence="2" type="ORF">NF27_BK00380</name>
</gene>
<name>A0A0C1MVB0_9RICK</name>
<dbReference type="OrthoDB" id="5899752at2"/>
<evidence type="ECO:0000259" key="1">
    <source>
        <dbReference type="Pfam" id="PF18765"/>
    </source>
</evidence>
<reference evidence="2 3" key="1">
    <citation type="submission" date="2014-11" db="EMBL/GenBank/DDBJ databases">
        <title>A Rickettsiales Symbiont of Amoebae With Ancient Features.</title>
        <authorList>
            <person name="Schulz F."/>
            <person name="Martijn J."/>
            <person name="Wascher F."/>
            <person name="Kostanjsek R."/>
            <person name="Ettema T.J."/>
            <person name="Horn M."/>
        </authorList>
    </citation>
    <scope>NUCLEOTIDE SEQUENCE [LARGE SCALE GENOMIC DNA]</scope>
    <source>
        <strain evidence="2 3">UWC36</strain>
    </source>
</reference>
<dbReference type="Proteomes" id="UP000031258">
    <property type="component" value="Unassembled WGS sequence"/>
</dbReference>
<proteinExistence type="predicted"/>
<dbReference type="InterPro" id="IPR052930">
    <property type="entry name" value="TA_antitoxin_MntA"/>
</dbReference>
<dbReference type="SUPFAM" id="SSF81593">
    <property type="entry name" value="Nucleotidyltransferase substrate binding subunit/domain"/>
    <property type="match status" value="1"/>
</dbReference>
<dbReference type="EMBL" id="JSWE01000036">
    <property type="protein sequence ID" value="KIE06117.1"/>
    <property type="molecule type" value="Genomic_DNA"/>
</dbReference>
<protein>
    <submittedName>
        <fullName evidence="2">Nucleotidyltransferase domain</fullName>
    </submittedName>
</protein>
<sequence length="232" mass="27590">MNLTKYNFFQNLIRLPYVEYILLYGSRAREDNNERSDMDLAVYCPGASEDDWLEVVNLIEDADTLLKIDCIRLDSMDENNPLRRAILKDGKYLYKRQVSMDLKIEESSKKLSKALNRLESVLQKPIIGSDDTNIDATIQRFEFSIELFWKFLMRIIENLGKEVNFPKEVLREAYAAKMIEDEKLWLKMLEDRNKTSHTYDEELAYKIYCNIKVYHPVMQRTYNILCEKLRNQ</sequence>
<dbReference type="InterPro" id="IPR043519">
    <property type="entry name" value="NT_sf"/>
</dbReference>
<evidence type="ECO:0000313" key="2">
    <source>
        <dbReference type="EMBL" id="KIE06117.1"/>
    </source>
</evidence>
<comment type="caution">
    <text evidence="2">The sequence shown here is derived from an EMBL/GenBank/DDBJ whole genome shotgun (WGS) entry which is preliminary data.</text>
</comment>
<dbReference type="Gene3D" id="3.30.460.10">
    <property type="entry name" value="Beta Polymerase, domain 2"/>
    <property type="match status" value="1"/>
</dbReference>
<dbReference type="Pfam" id="PF08780">
    <property type="entry name" value="NTase_sub_bind"/>
    <property type="match status" value="1"/>
</dbReference>
<dbReference type="CDD" id="cd05403">
    <property type="entry name" value="NT_KNTase_like"/>
    <property type="match status" value="1"/>
</dbReference>
<dbReference type="Pfam" id="PF18765">
    <property type="entry name" value="Polbeta"/>
    <property type="match status" value="1"/>
</dbReference>
<dbReference type="SUPFAM" id="SSF81301">
    <property type="entry name" value="Nucleotidyltransferase"/>
    <property type="match status" value="1"/>
</dbReference>